<dbReference type="KEGG" id="tpal:117653723"/>
<keyword evidence="2" id="KW-1133">Transmembrane helix</keyword>
<dbReference type="AlphaFoldDB" id="A0A6P9ABH6"/>
<dbReference type="GeneID" id="117653723"/>
<keyword evidence="1" id="KW-0862">Zinc</keyword>
<proteinExistence type="predicted"/>
<evidence type="ECO:0000313" key="5">
    <source>
        <dbReference type="RefSeq" id="XP_034255468.1"/>
    </source>
</evidence>
<dbReference type="Proteomes" id="UP000515158">
    <property type="component" value="Unplaced"/>
</dbReference>
<keyword evidence="2" id="KW-0472">Membrane</keyword>
<feature type="domain" description="C2H2-type" evidence="3">
    <location>
        <begin position="58"/>
        <end position="85"/>
    </location>
</feature>
<reference evidence="5" key="1">
    <citation type="submission" date="2025-08" db="UniProtKB">
        <authorList>
            <consortium name="RefSeq"/>
        </authorList>
    </citation>
    <scope>IDENTIFICATION</scope>
    <source>
        <tissue evidence="5">Total insect</tissue>
    </source>
</reference>
<name>A0A6P9ABH6_THRPL</name>
<evidence type="ECO:0000256" key="2">
    <source>
        <dbReference type="SAM" id="Phobius"/>
    </source>
</evidence>
<dbReference type="PROSITE" id="PS50157">
    <property type="entry name" value="ZINC_FINGER_C2H2_2"/>
    <property type="match status" value="1"/>
</dbReference>
<dbReference type="InParanoid" id="A0A6P9ABH6"/>
<protein>
    <submittedName>
        <fullName evidence="5">Uncharacterized protein LOC117653723</fullName>
    </submittedName>
</protein>
<keyword evidence="1" id="KW-0479">Metal-binding</keyword>
<feature type="transmembrane region" description="Helical" evidence="2">
    <location>
        <begin position="193"/>
        <end position="214"/>
    </location>
</feature>
<dbReference type="InterPro" id="IPR013087">
    <property type="entry name" value="Znf_C2H2_type"/>
</dbReference>
<keyword evidence="4" id="KW-1185">Reference proteome</keyword>
<sequence length="416" mass="46601">MAASNDNTDWMNNSLNASLNISIASSVLQSSTPFKVPAKPRTRGKTGAKRVYVRAVCDTCNVCGKEYRCHRSYLNHMRQHSIKEAASRFPSASKMIQHCTETISESFEAMKLRPAFGPLGQQYKAVVQNAKDIANGSLNIPQWNELFKIIHEEATKDVGECKVLLPSALISVLMKNCDRQLSDRCHRKKLCDLLQMCIACSTSVANIFIADYILMLVTKMFKYYSSCLKKDVTDQRVEVVELDNEDKETIHFISGAVVRAFYKKSRAFAKSNVRWAKIGNLITNKLLESDVVPGPPAIVKGWTIAKNKGRLFFVSGALFDFFVGIAETLEKTIDKKFRVDSNRVIEAVCQGTVILLWDEAVGDCVNEALSYDLMCGMTRSFCNTFGVGLAKKLLNKRRKAEASLPLRAQVAPRRRK</sequence>
<dbReference type="OrthoDB" id="10503850at2759"/>
<dbReference type="PROSITE" id="PS00028">
    <property type="entry name" value="ZINC_FINGER_C2H2_1"/>
    <property type="match status" value="1"/>
</dbReference>
<keyword evidence="2" id="KW-0812">Transmembrane</keyword>
<dbReference type="GO" id="GO:0008270">
    <property type="term" value="F:zinc ion binding"/>
    <property type="evidence" value="ECO:0007669"/>
    <property type="project" value="UniProtKB-KW"/>
</dbReference>
<evidence type="ECO:0000313" key="4">
    <source>
        <dbReference type="Proteomes" id="UP000515158"/>
    </source>
</evidence>
<evidence type="ECO:0000256" key="1">
    <source>
        <dbReference type="PROSITE-ProRule" id="PRU00042"/>
    </source>
</evidence>
<dbReference type="RefSeq" id="XP_034255468.1">
    <property type="nucleotide sequence ID" value="XM_034399577.1"/>
</dbReference>
<keyword evidence="1" id="KW-0863">Zinc-finger</keyword>
<gene>
    <name evidence="5" type="primary">LOC117653723</name>
</gene>
<evidence type="ECO:0000259" key="3">
    <source>
        <dbReference type="PROSITE" id="PS50157"/>
    </source>
</evidence>
<organism evidence="5">
    <name type="scientific">Thrips palmi</name>
    <name type="common">Melon thrips</name>
    <dbReference type="NCBI Taxonomy" id="161013"/>
    <lineage>
        <taxon>Eukaryota</taxon>
        <taxon>Metazoa</taxon>
        <taxon>Ecdysozoa</taxon>
        <taxon>Arthropoda</taxon>
        <taxon>Hexapoda</taxon>
        <taxon>Insecta</taxon>
        <taxon>Pterygota</taxon>
        <taxon>Neoptera</taxon>
        <taxon>Paraneoptera</taxon>
        <taxon>Thysanoptera</taxon>
        <taxon>Terebrantia</taxon>
        <taxon>Thripoidea</taxon>
        <taxon>Thripidae</taxon>
        <taxon>Thrips</taxon>
    </lineage>
</organism>
<accession>A0A6P9ABH6</accession>